<evidence type="ECO:0000256" key="13">
    <source>
        <dbReference type="RuleBase" id="RU361184"/>
    </source>
</evidence>
<evidence type="ECO:0000256" key="9">
    <source>
        <dbReference type="ARBA" id="ARBA00022837"/>
    </source>
</evidence>
<dbReference type="InterPro" id="IPR001751">
    <property type="entry name" value="S100/CaBP7/8-like_CS"/>
</dbReference>
<reference evidence="15" key="2">
    <citation type="submission" date="2025-09" db="UniProtKB">
        <authorList>
            <consortium name="Ensembl"/>
        </authorList>
    </citation>
    <scope>IDENTIFICATION</scope>
</reference>
<dbReference type="GO" id="GO:0046914">
    <property type="term" value="F:transition metal ion binding"/>
    <property type="evidence" value="ECO:0007669"/>
    <property type="project" value="InterPro"/>
</dbReference>
<evidence type="ECO:0000256" key="3">
    <source>
        <dbReference type="ARBA" id="ARBA00004613"/>
    </source>
</evidence>
<dbReference type="InterPro" id="IPR034325">
    <property type="entry name" value="S-100_dom"/>
</dbReference>
<dbReference type="InterPro" id="IPR002048">
    <property type="entry name" value="EF_hand_dom"/>
</dbReference>
<comment type="subcellular location">
    <subcellularLocation>
        <location evidence="2">Cytoplasm</location>
    </subcellularLocation>
    <subcellularLocation>
        <location evidence="1">Nucleus</location>
    </subcellularLocation>
    <subcellularLocation>
        <location evidence="3">Secreted</location>
    </subcellularLocation>
</comment>
<proteinExistence type="inferred from homology"/>
<name>A0A8D0GFH1_SPHPU</name>
<dbReference type="PANTHER" id="PTHR11639">
    <property type="entry name" value="S100 CALCIUM-BINDING PROTEIN"/>
    <property type="match status" value="1"/>
</dbReference>
<dbReference type="AlphaFoldDB" id="A0A8D0GFH1"/>
<evidence type="ECO:0000313" key="16">
    <source>
        <dbReference type="Proteomes" id="UP000694392"/>
    </source>
</evidence>
<evidence type="ECO:0000256" key="1">
    <source>
        <dbReference type="ARBA" id="ARBA00004123"/>
    </source>
</evidence>
<evidence type="ECO:0000259" key="14">
    <source>
        <dbReference type="PROSITE" id="PS50222"/>
    </source>
</evidence>
<dbReference type="SUPFAM" id="SSF47473">
    <property type="entry name" value="EF-hand"/>
    <property type="match status" value="1"/>
</dbReference>
<dbReference type="Pfam" id="PF01023">
    <property type="entry name" value="S_100"/>
    <property type="match status" value="1"/>
</dbReference>
<keyword evidence="11" id="KW-0539">Nucleus</keyword>
<dbReference type="InterPro" id="IPR013787">
    <property type="entry name" value="S100_Ca-bd_sub"/>
</dbReference>
<reference evidence="15" key="1">
    <citation type="submission" date="2025-08" db="UniProtKB">
        <authorList>
            <consortium name="Ensembl"/>
        </authorList>
    </citation>
    <scope>IDENTIFICATION</scope>
</reference>
<protein>
    <recommendedName>
        <fullName evidence="13">Protein S100</fullName>
    </recommendedName>
    <alternativeName>
        <fullName evidence="13">S100 calcium-binding protein</fullName>
    </alternativeName>
</protein>
<evidence type="ECO:0000256" key="6">
    <source>
        <dbReference type="ARBA" id="ARBA00022525"/>
    </source>
</evidence>
<evidence type="ECO:0000256" key="7">
    <source>
        <dbReference type="ARBA" id="ARBA00022723"/>
    </source>
</evidence>
<evidence type="ECO:0000256" key="12">
    <source>
        <dbReference type="ARBA" id="ARBA00056127"/>
    </source>
</evidence>
<evidence type="ECO:0000313" key="15">
    <source>
        <dbReference type="Ensembl" id="ENSSPUP00000005093.1"/>
    </source>
</evidence>
<dbReference type="PROSITE" id="PS00303">
    <property type="entry name" value="S100_CABP"/>
    <property type="match status" value="1"/>
</dbReference>
<dbReference type="Ensembl" id="ENSSPUT00000005411.1">
    <property type="protein sequence ID" value="ENSSPUP00000005093.1"/>
    <property type="gene ID" value="ENSSPUG00000003937.1"/>
</dbReference>
<evidence type="ECO:0000256" key="10">
    <source>
        <dbReference type="ARBA" id="ARBA00022990"/>
    </source>
</evidence>
<keyword evidence="7 13" id="KW-0479">Metal-binding</keyword>
<accession>A0A8D0GFH1</accession>
<keyword evidence="10" id="KW-0007">Acetylation</keyword>
<dbReference type="Gene3D" id="1.10.238.10">
    <property type="entry name" value="EF-hand"/>
    <property type="match status" value="1"/>
</dbReference>
<dbReference type="FunFam" id="1.10.238.10:FF:000044">
    <property type="entry name" value="Protein S100"/>
    <property type="match status" value="1"/>
</dbReference>
<dbReference type="CDD" id="cd00213">
    <property type="entry name" value="S-100"/>
    <property type="match status" value="1"/>
</dbReference>
<evidence type="ECO:0000256" key="2">
    <source>
        <dbReference type="ARBA" id="ARBA00004496"/>
    </source>
</evidence>
<sequence length="97" mass="11210">MSKPLEQAIAAMVATFNKYSGKEGDKYTLSKAELKELVSKELPSFMGKQLDERRFQKLMDDLDHNKDNSVDFQEYAVFLATLSTLCNEFFTDMKRKN</sequence>
<keyword evidence="6" id="KW-0964">Secreted</keyword>
<keyword evidence="16" id="KW-1185">Reference proteome</keyword>
<dbReference type="PROSITE" id="PS00018">
    <property type="entry name" value="EF_HAND_1"/>
    <property type="match status" value="1"/>
</dbReference>
<organism evidence="15 16">
    <name type="scientific">Sphenodon punctatus</name>
    <name type="common">Tuatara</name>
    <name type="synonym">Hatteria punctata</name>
    <dbReference type="NCBI Taxonomy" id="8508"/>
    <lineage>
        <taxon>Eukaryota</taxon>
        <taxon>Metazoa</taxon>
        <taxon>Chordata</taxon>
        <taxon>Craniata</taxon>
        <taxon>Vertebrata</taxon>
        <taxon>Euteleostomi</taxon>
        <taxon>Lepidosauria</taxon>
        <taxon>Sphenodontia</taxon>
        <taxon>Sphenodontidae</taxon>
        <taxon>Sphenodon</taxon>
    </lineage>
</organism>
<dbReference type="Proteomes" id="UP000694392">
    <property type="component" value="Unplaced"/>
</dbReference>
<comment type="function">
    <text evidence="12">Calcium-binding protein that plays a role in various cellular processes including motility, angiogenesis, cell differentiation, apoptosis, and autophagy. Increases cell motility and invasiveness by interacting with non-muscle myosin heavy chain (NMMHC) IIA/MYH9. Mechanistically, promotes filament depolymerization and increases the amount of soluble myosin-IIA, resulting in the formation of stable protrusions facilitating chemotaxis. Also modulates the pro-apoptotic function of TP53 by binding to its C-terminal transactivation domain within the nucleus and reducing its protein levels. Within the extracellular space, stimulates cytokine production including granulocyte colony-stimulating factor and CCL24 from T-lymphocytes. In addition, stimulates T-lymphocyte chemotaxis by acting as a chemoattractant complex with PGLYRP1 that promotes lymphocyte migration via CCR5 and CXCR3 receptors.</text>
</comment>
<dbReference type="InterPro" id="IPR011992">
    <property type="entry name" value="EF-hand-dom_pair"/>
</dbReference>
<keyword evidence="8" id="KW-0677">Repeat</keyword>
<dbReference type="InterPro" id="IPR018247">
    <property type="entry name" value="EF_Hand_1_Ca_BS"/>
</dbReference>
<keyword evidence="5" id="KW-0963">Cytoplasm</keyword>
<evidence type="ECO:0000256" key="11">
    <source>
        <dbReference type="ARBA" id="ARBA00023242"/>
    </source>
</evidence>
<dbReference type="GO" id="GO:0005509">
    <property type="term" value="F:calcium ion binding"/>
    <property type="evidence" value="ECO:0007669"/>
    <property type="project" value="InterPro"/>
</dbReference>
<keyword evidence="9 13" id="KW-0106">Calcium</keyword>
<evidence type="ECO:0000256" key="4">
    <source>
        <dbReference type="ARBA" id="ARBA00007323"/>
    </source>
</evidence>
<dbReference type="PANTHER" id="PTHR11639:SF51">
    <property type="entry name" value="PROTEIN S100-A4"/>
    <property type="match status" value="1"/>
</dbReference>
<dbReference type="GO" id="GO:0048306">
    <property type="term" value="F:calcium-dependent protein binding"/>
    <property type="evidence" value="ECO:0007669"/>
    <property type="project" value="TreeGrafter"/>
</dbReference>
<dbReference type="GO" id="GO:0005576">
    <property type="term" value="C:extracellular region"/>
    <property type="evidence" value="ECO:0007669"/>
    <property type="project" value="UniProtKB-SubCell"/>
</dbReference>
<comment type="similarity">
    <text evidence="4 13">Belongs to the S-100 family.</text>
</comment>
<dbReference type="PROSITE" id="PS50222">
    <property type="entry name" value="EF_HAND_2"/>
    <property type="match status" value="1"/>
</dbReference>
<evidence type="ECO:0000256" key="8">
    <source>
        <dbReference type="ARBA" id="ARBA00022737"/>
    </source>
</evidence>
<feature type="domain" description="EF-hand" evidence="14">
    <location>
        <begin position="50"/>
        <end position="85"/>
    </location>
</feature>
<dbReference type="GeneTree" id="ENSGT00940000161276"/>
<evidence type="ECO:0000256" key="5">
    <source>
        <dbReference type="ARBA" id="ARBA00022490"/>
    </source>
</evidence>
<dbReference type="GO" id="GO:0005737">
    <property type="term" value="C:cytoplasm"/>
    <property type="evidence" value="ECO:0007669"/>
    <property type="project" value="UniProtKB-SubCell"/>
</dbReference>
<dbReference type="SMART" id="SM01394">
    <property type="entry name" value="S_100"/>
    <property type="match status" value="1"/>
</dbReference>
<dbReference type="OMA" id="EFFQGCP"/>
<dbReference type="GO" id="GO:0005634">
    <property type="term" value="C:nucleus"/>
    <property type="evidence" value="ECO:0007669"/>
    <property type="project" value="UniProtKB-SubCell"/>
</dbReference>